<name>A0A9W7EHL8_9STRA</name>
<dbReference type="AlphaFoldDB" id="A0A9W7EHL8"/>
<dbReference type="Proteomes" id="UP001165082">
    <property type="component" value="Unassembled WGS sequence"/>
</dbReference>
<feature type="signal peptide" evidence="2">
    <location>
        <begin position="1"/>
        <end position="20"/>
    </location>
</feature>
<dbReference type="SUPFAM" id="SSF51045">
    <property type="entry name" value="WW domain"/>
    <property type="match status" value="1"/>
</dbReference>
<dbReference type="PROSITE" id="PS01159">
    <property type="entry name" value="WW_DOMAIN_1"/>
    <property type="match status" value="1"/>
</dbReference>
<dbReference type="SMART" id="SM00456">
    <property type="entry name" value="WW"/>
    <property type="match status" value="1"/>
</dbReference>
<comment type="caution">
    <text evidence="4">The sequence shown here is derived from an EMBL/GenBank/DDBJ whole genome shotgun (WGS) entry which is preliminary data.</text>
</comment>
<dbReference type="Pfam" id="PF00397">
    <property type="entry name" value="WW"/>
    <property type="match status" value="1"/>
</dbReference>
<gene>
    <name evidence="4" type="ORF">TrRE_jg13109</name>
</gene>
<evidence type="ECO:0000313" key="5">
    <source>
        <dbReference type="Proteomes" id="UP001165082"/>
    </source>
</evidence>
<evidence type="ECO:0000256" key="1">
    <source>
        <dbReference type="SAM" id="MobiDB-lite"/>
    </source>
</evidence>
<feature type="domain" description="WW" evidence="3">
    <location>
        <begin position="92"/>
        <end position="122"/>
    </location>
</feature>
<proteinExistence type="predicted"/>
<accession>A0A9W7EHL8</accession>
<organism evidence="4 5">
    <name type="scientific">Triparma retinervis</name>
    <dbReference type="NCBI Taxonomy" id="2557542"/>
    <lineage>
        <taxon>Eukaryota</taxon>
        <taxon>Sar</taxon>
        <taxon>Stramenopiles</taxon>
        <taxon>Ochrophyta</taxon>
        <taxon>Bolidophyceae</taxon>
        <taxon>Parmales</taxon>
        <taxon>Triparmaceae</taxon>
        <taxon>Triparma</taxon>
    </lineage>
</organism>
<dbReference type="PROSITE" id="PS50020">
    <property type="entry name" value="WW_DOMAIN_2"/>
    <property type="match status" value="1"/>
</dbReference>
<dbReference type="EMBL" id="BRXZ01001712">
    <property type="protein sequence ID" value="GMH77083.1"/>
    <property type="molecule type" value="Genomic_DNA"/>
</dbReference>
<dbReference type="InterPro" id="IPR036020">
    <property type="entry name" value="WW_dom_sf"/>
</dbReference>
<feature type="region of interest" description="Disordered" evidence="1">
    <location>
        <begin position="105"/>
        <end position="124"/>
    </location>
</feature>
<sequence length="124" mass="13810">MPFYASFCLATLSLCCCVLASCVKAFSKTNKMERSAKKHANLVKKRSTKKEFELPSTFGGLRDSEFSSGANPMREADVPRPEVGGRVVRGLSAWEMFVDEETGSNYYVNNHTGETSWDPPSSWQ</sequence>
<feature type="region of interest" description="Disordered" evidence="1">
    <location>
        <begin position="55"/>
        <end position="81"/>
    </location>
</feature>
<evidence type="ECO:0000256" key="2">
    <source>
        <dbReference type="SAM" id="SignalP"/>
    </source>
</evidence>
<feature type="chain" id="PRO_5040889455" description="WW domain-containing protein" evidence="2">
    <location>
        <begin position="21"/>
        <end position="124"/>
    </location>
</feature>
<dbReference type="Gene3D" id="2.20.70.10">
    <property type="match status" value="1"/>
</dbReference>
<evidence type="ECO:0000313" key="4">
    <source>
        <dbReference type="EMBL" id="GMH77083.1"/>
    </source>
</evidence>
<keyword evidence="5" id="KW-1185">Reference proteome</keyword>
<protein>
    <recommendedName>
        <fullName evidence="3">WW domain-containing protein</fullName>
    </recommendedName>
</protein>
<dbReference type="OrthoDB" id="207369at2759"/>
<keyword evidence="2" id="KW-0732">Signal</keyword>
<evidence type="ECO:0000259" key="3">
    <source>
        <dbReference type="PROSITE" id="PS50020"/>
    </source>
</evidence>
<dbReference type="CDD" id="cd00201">
    <property type="entry name" value="WW"/>
    <property type="match status" value="1"/>
</dbReference>
<reference evidence="4" key="1">
    <citation type="submission" date="2022-07" db="EMBL/GenBank/DDBJ databases">
        <title>Genome analysis of Parmales, a sister group of diatoms, reveals the evolutionary specialization of diatoms from phago-mixotrophs to photoautotrophs.</title>
        <authorList>
            <person name="Ban H."/>
            <person name="Sato S."/>
            <person name="Yoshikawa S."/>
            <person name="Kazumasa Y."/>
            <person name="Nakamura Y."/>
            <person name="Ichinomiya M."/>
            <person name="Saitoh K."/>
            <person name="Sato N."/>
            <person name="Blanc-Mathieu R."/>
            <person name="Endo H."/>
            <person name="Kuwata A."/>
            <person name="Ogata H."/>
        </authorList>
    </citation>
    <scope>NUCLEOTIDE SEQUENCE</scope>
</reference>
<dbReference type="InterPro" id="IPR001202">
    <property type="entry name" value="WW_dom"/>
</dbReference>